<reference evidence="3 6" key="2">
    <citation type="submission" date="2019-07" db="EMBL/GenBank/DDBJ databases">
        <title>Whole genome shotgun sequence of Enterococcus mundtii NBRC 100490.</title>
        <authorList>
            <person name="Hosoyama A."/>
            <person name="Uohara A."/>
            <person name="Ohji S."/>
            <person name="Ichikawa N."/>
        </authorList>
    </citation>
    <scope>NUCLEOTIDE SEQUENCE [LARGE SCALE GENOMIC DNA]</scope>
    <source>
        <strain evidence="3 6">NBRC 100490</strain>
    </source>
</reference>
<sequence>MKKFVGYLVVFFTALLFTVPVDAAGAISANEQQILDLLKAPVSIQGKEFTVPDTYITQAENHLKQNDLTDAQVETAVTGIQNVRNLLGSVTIDMTGVNTLDDLIRALPRDVIMQIQQEVTRVADALGLVVLSWNGSNIQIGVKNADGTTSPAFSTSSPIKQTGGNYTASAMAIASLLLVAAGAVVVGRKTKIA</sequence>
<dbReference type="EMBL" id="BJWA01000027">
    <property type="protein sequence ID" value="GEL81538.1"/>
    <property type="molecule type" value="Genomic_DNA"/>
</dbReference>
<comment type="caution">
    <text evidence="4">The sequence shown here is derived from an EMBL/GenBank/DDBJ whole genome shotgun (WGS) entry which is preliminary data.</text>
</comment>
<evidence type="ECO:0008006" key="7">
    <source>
        <dbReference type="Google" id="ProtNLM"/>
    </source>
</evidence>
<feature type="signal peptide" evidence="2">
    <location>
        <begin position="1"/>
        <end position="23"/>
    </location>
</feature>
<dbReference type="GeneID" id="60999628"/>
<evidence type="ECO:0000256" key="2">
    <source>
        <dbReference type="SAM" id="SignalP"/>
    </source>
</evidence>
<evidence type="ECO:0000313" key="4">
    <source>
        <dbReference type="EMBL" id="OTP27634.1"/>
    </source>
</evidence>
<accession>A0A1A6G6G0</accession>
<reference evidence="4 5" key="1">
    <citation type="submission" date="2017-05" db="EMBL/GenBank/DDBJ databases">
        <title>The Genome Sequence of Enterococcus mundtii 6B1_DIV0119.</title>
        <authorList>
            <consortium name="The Broad Institute Genomics Platform"/>
            <consortium name="The Broad Institute Genomic Center for Infectious Diseases"/>
            <person name="Earl A."/>
            <person name="Manson A."/>
            <person name="Schwartman J."/>
            <person name="Gilmore M."/>
            <person name="Abouelleil A."/>
            <person name="Cao P."/>
            <person name="Chapman S."/>
            <person name="Cusick C."/>
            <person name="Shea T."/>
            <person name="Young S."/>
            <person name="Neafsey D."/>
            <person name="Nusbaum C."/>
            <person name="Birren B."/>
        </authorList>
    </citation>
    <scope>NUCLEOTIDE SEQUENCE [LARGE SCALE GENOMIC DNA]</scope>
    <source>
        <strain evidence="4 5">6B1_DIV0119</strain>
    </source>
</reference>
<gene>
    <name evidence="4" type="ORF">A5802_001369</name>
    <name evidence="3" type="ORF">EMU01_26820</name>
</gene>
<keyword evidence="1" id="KW-1133">Transmembrane helix</keyword>
<keyword evidence="1" id="KW-0812">Transmembrane</keyword>
<dbReference type="EMBL" id="NGMS01000001">
    <property type="protein sequence ID" value="OTP27634.1"/>
    <property type="molecule type" value="Genomic_DNA"/>
</dbReference>
<feature type="transmembrane region" description="Helical" evidence="1">
    <location>
        <begin position="166"/>
        <end position="187"/>
    </location>
</feature>
<dbReference type="AlphaFoldDB" id="A0A1A6G6G0"/>
<organism evidence="4 5">
    <name type="scientific">Enterococcus mundtii</name>
    <dbReference type="NCBI Taxonomy" id="53346"/>
    <lineage>
        <taxon>Bacteria</taxon>
        <taxon>Bacillati</taxon>
        <taxon>Bacillota</taxon>
        <taxon>Bacilli</taxon>
        <taxon>Lactobacillales</taxon>
        <taxon>Enterococcaceae</taxon>
        <taxon>Enterococcus</taxon>
    </lineage>
</organism>
<protein>
    <recommendedName>
        <fullName evidence="7">Cell wall protein</fullName>
    </recommendedName>
</protein>
<dbReference type="RefSeq" id="WP_065096446.1">
    <property type="nucleotide sequence ID" value="NZ_BJWA01000027.1"/>
</dbReference>
<feature type="chain" id="PRO_5014255488" description="Cell wall protein" evidence="2">
    <location>
        <begin position="24"/>
        <end position="193"/>
    </location>
</feature>
<keyword evidence="1" id="KW-0472">Membrane</keyword>
<evidence type="ECO:0000313" key="6">
    <source>
        <dbReference type="Proteomes" id="UP000321175"/>
    </source>
</evidence>
<evidence type="ECO:0000313" key="3">
    <source>
        <dbReference type="EMBL" id="GEL81538.1"/>
    </source>
</evidence>
<keyword evidence="2" id="KW-0732">Signal</keyword>
<dbReference type="Proteomes" id="UP000321175">
    <property type="component" value="Unassembled WGS sequence"/>
</dbReference>
<evidence type="ECO:0000256" key="1">
    <source>
        <dbReference type="SAM" id="Phobius"/>
    </source>
</evidence>
<name>A0A1A6G6G0_ENTMU</name>
<keyword evidence="6" id="KW-1185">Reference proteome</keyword>
<evidence type="ECO:0000313" key="5">
    <source>
        <dbReference type="Proteomes" id="UP000195024"/>
    </source>
</evidence>
<proteinExistence type="predicted"/>
<dbReference type="Proteomes" id="UP000195024">
    <property type="component" value="Unassembled WGS sequence"/>
</dbReference>